<evidence type="ECO:0000256" key="1">
    <source>
        <dbReference type="ARBA" id="ARBA00010062"/>
    </source>
</evidence>
<evidence type="ECO:0000256" key="4">
    <source>
        <dbReference type="SAM" id="SignalP"/>
    </source>
</evidence>
<sequence length="449" mass="45469">MFRKIHVKAVAALSAVALLAACGSGADEPDAATTETQPADSGATESATDGTTETGAAGTDAAKPASFTFGYILPETGALAYLGPPQIKSLELAIKDINDAGGVLGAEIPAPIGGDEGDQATIAQASADRILGQGVSAIIGAAASGRSLDIIDRITGAGVMQCSGSNTAPTFTDYDDDGLYIRTAPSDALQGPVLANTIVNDGWSNVAIVARADDYGRGLANATADALENAGATVALNETYDPLAQQYDSVVQAVVSAQPDAVVVVAFEEGVQIIQGLIEAGITPADTGFYAADGMRNPDLGSLVNEADPSVLAGMKGTAPASAANDDFLSSLAEFAPELGDNTQFAPQVYDCAVVVALAADAAGSADAQEFKSEVVNVTKDGTECTSYAECKDLIDAGEDIDYQGVSGPLDFTDAGEPGRASIEVYGFDDAGKFESIETVESNPAADSR</sequence>
<gene>
    <name evidence="6" type="ORF">DV701_02185</name>
</gene>
<evidence type="ECO:0000256" key="3">
    <source>
        <dbReference type="SAM" id="MobiDB-lite"/>
    </source>
</evidence>
<feature type="region of interest" description="Disordered" evidence="3">
    <location>
        <begin position="26"/>
        <end position="59"/>
    </location>
</feature>
<name>A0A345NJA8_9MICO</name>
<keyword evidence="2 4" id="KW-0732">Signal</keyword>
<dbReference type="RefSeq" id="WP_114926881.1">
    <property type="nucleotide sequence ID" value="NZ_CP031229.1"/>
</dbReference>
<dbReference type="KEGG" id="orn:DV701_02185"/>
<dbReference type="EMBL" id="CP031229">
    <property type="protein sequence ID" value="AXH95116.1"/>
    <property type="molecule type" value="Genomic_DNA"/>
</dbReference>
<feature type="compositionally biased region" description="Low complexity" evidence="3">
    <location>
        <begin position="41"/>
        <end position="59"/>
    </location>
</feature>
<dbReference type="Proteomes" id="UP000253790">
    <property type="component" value="Chromosome"/>
</dbReference>
<keyword evidence="7" id="KW-1185">Reference proteome</keyword>
<evidence type="ECO:0000313" key="6">
    <source>
        <dbReference type="EMBL" id="AXH95116.1"/>
    </source>
</evidence>
<dbReference type="Gene3D" id="3.40.50.2300">
    <property type="match status" value="2"/>
</dbReference>
<feature type="chain" id="PRO_5016791045" evidence="4">
    <location>
        <begin position="27"/>
        <end position="449"/>
    </location>
</feature>
<dbReference type="PANTHER" id="PTHR30483">
    <property type="entry name" value="LEUCINE-SPECIFIC-BINDING PROTEIN"/>
    <property type="match status" value="1"/>
</dbReference>
<dbReference type="Pfam" id="PF13458">
    <property type="entry name" value="Peripla_BP_6"/>
    <property type="match status" value="1"/>
</dbReference>
<dbReference type="CDD" id="cd06346">
    <property type="entry name" value="PBP1_ABC_ligand_binding-like"/>
    <property type="match status" value="1"/>
</dbReference>
<evidence type="ECO:0000259" key="5">
    <source>
        <dbReference type="Pfam" id="PF13458"/>
    </source>
</evidence>
<dbReference type="InterPro" id="IPR028082">
    <property type="entry name" value="Peripla_BP_I"/>
</dbReference>
<dbReference type="AlphaFoldDB" id="A0A345NJA8"/>
<dbReference type="PANTHER" id="PTHR30483:SF6">
    <property type="entry name" value="PERIPLASMIC BINDING PROTEIN OF ABC TRANSPORTER FOR NATURAL AMINO ACIDS"/>
    <property type="match status" value="1"/>
</dbReference>
<feature type="signal peptide" evidence="4">
    <location>
        <begin position="1"/>
        <end position="26"/>
    </location>
</feature>
<dbReference type="InterPro" id="IPR051010">
    <property type="entry name" value="BCAA_transport"/>
</dbReference>
<protein>
    <submittedName>
        <fullName evidence="6">Amino acid ABC transporter substrate-binding protein</fullName>
    </submittedName>
</protein>
<organism evidence="6 7">
    <name type="scientific">Ornithinimicrobium avium</name>
    <dbReference type="NCBI Taxonomy" id="2283195"/>
    <lineage>
        <taxon>Bacteria</taxon>
        <taxon>Bacillati</taxon>
        <taxon>Actinomycetota</taxon>
        <taxon>Actinomycetes</taxon>
        <taxon>Micrococcales</taxon>
        <taxon>Ornithinimicrobiaceae</taxon>
        <taxon>Ornithinimicrobium</taxon>
    </lineage>
</organism>
<evidence type="ECO:0000256" key="2">
    <source>
        <dbReference type="ARBA" id="ARBA00022729"/>
    </source>
</evidence>
<accession>A0A345NJA8</accession>
<reference evidence="6 7" key="1">
    <citation type="submission" date="2018-07" db="EMBL/GenBank/DDBJ databases">
        <title>Complete genome sequencing of Ornithinimicrobium sp. AMA3305.</title>
        <authorList>
            <person name="Bae J.-W."/>
        </authorList>
    </citation>
    <scope>NUCLEOTIDE SEQUENCE [LARGE SCALE GENOMIC DNA]</scope>
    <source>
        <strain evidence="6 7">AMA3305</strain>
    </source>
</reference>
<dbReference type="OrthoDB" id="7337537at2"/>
<proteinExistence type="inferred from homology"/>
<feature type="domain" description="Leucine-binding protein" evidence="5">
    <location>
        <begin position="68"/>
        <end position="413"/>
    </location>
</feature>
<evidence type="ECO:0000313" key="7">
    <source>
        <dbReference type="Proteomes" id="UP000253790"/>
    </source>
</evidence>
<dbReference type="PROSITE" id="PS51257">
    <property type="entry name" value="PROKAR_LIPOPROTEIN"/>
    <property type="match status" value="1"/>
</dbReference>
<dbReference type="InterPro" id="IPR028081">
    <property type="entry name" value="Leu-bd"/>
</dbReference>
<dbReference type="SUPFAM" id="SSF53822">
    <property type="entry name" value="Periplasmic binding protein-like I"/>
    <property type="match status" value="1"/>
</dbReference>
<comment type="similarity">
    <text evidence="1">Belongs to the leucine-binding protein family.</text>
</comment>